<name>A0ABR1SDL8_9PEZI</name>
<dbReference type="EMBL" id="JAQQWI010000007">
    <property type="protein sequence ID" value="KAK8029309.1"/>
    <property type="molecule type" value="Genomic_DNA"/>
</dbReference>
<evidence type="ECO:0000313" key="1">
    <source>
        <dbReference type="EMBL" id="KAK8029309.1"/>
    </source>
</evidence>
<gene>
    <name evidence="1" type="ORF">PG991_006365</name>
</gene>
<reference evidence="1 2" key="1">
    <citation type="submission" date="2023-01" db="EMBL/GenBank/DDBJ databases">
        <title>Analysis of 21 Apiospora genomes using comparative genomics revels a genus with tremendous synthesis potential of carbohydrate active enzymes and secondary metabolites.</title>
        <authorList>
            <person name="Sorensen T."/>
        </authorList>
    </citation>
    <scope>NUCLEOTIDE SEQUENCE [LARGE SCALE GENOMIC DNA]</scope>
    <source>
        <strain evidence="1 2">CBS 20057</strain>
    </source>
</reference>
<protein>
    <submittedName>
        <fullName evidence="1">Uncharacterized protein</fullName>
    </submittedName>
</protein>
<dbReference type="Proteomes" id="UP001396898">
    <property type="component" value="Unassembled WGS sequence"/>
</dbReference>
<comment type="caution">
    <text evidence="1">The sequence shown here is derived from an EMBL/GenBank/DDBJ whole genome shotgun (WGS) entry which is preliminary data.</text>
</comment>
<proteinExistence type="predicted"/>
<organism evidence="1 2">
    <name type="scientific">Apiospora marii</name>
    <dbReference type="NCBI Taxonomy" id="335849"/>
    <lineage>
        <taxon>Eukaryota</taxon>
        <taxon>Fungi</taxon>
        <taxon>Dikarya</taxon>
        <taxon>Ascomycota</taxon>
        <taxon>Pezizomycotina</taxon>
        <taxon>Sordariomycetes</taxon>
        <taxon>Xylariomycetidae</taxon>
        <taxon>Amphisphaeriales</taxon>
        <taxon>Apiosporaceae</taxon>
        <taxon>Apiospora</taxon>
    </lineage>
</organism>
<accession>A0ABR1SDL8</accession>
<evidence type="ECO:0000313" key="2">
    <source>
        <dbReference type="Proteomes" id="UP001396898"/>
    </source>
</evidence>
<sequence length="79" mass="8598">MLAVMLVLSPSKTQTPMFGNAWQAVAQTISEETLPVLSLADQMTDTELRKALGSGVDLAREGVVCNRKNGRVGFQSRYI</sequence>
<keyword evidence="2" id="KW-1185">Reference proteome</keyword>